<evidence type="ECO:0000313" key="1">
    <source>
        <dbReference type="EMBL" id="KAJ7776168.1"/>
    </source>
</evidence>
<dbReference type="EMBL" id="JARKIB010000009">
    <property type="protein sequence ID" value="KAJ7776168.1"/>
    <property type="molecule type" value="Genomic_DNA"/>
</dbReference>
<comment type="caution">
    <text evidence="1">The sequence shown here is derived from an EMBL/GenBank/DDBJ whole genome shotgun (WGS) entry which is preliminary data.</text>
</comment>
<gene>
    <name evidence="1" type="ORF">B0H16DRAFT_1879572</name>
</gene>
<keyword evidence="2" id="KW-1185">Reference proteome</keyword>
<proteinExistence type="predicted"/>
<organism evidence="1 2">
    <name type="scientific">Mycena metata</name>
    <dbReference type="NCBI Taxonomy" id="1033252"/>
    <lineage>
        <taxon>Eukaryota</taxon>
        <taxon>Fungi</taxon>
        <taxon>Dikarya</taxon>
        <taxon>Basidiomycota</taxon>
        <taxon>Agaricomycotina</taxon>
        <taxon>Agaricomycetes</taxon>
        <taxon>Agaricomycetidae</taxon>
        <taxon>Agaricales</taxon>
        <taxon>Marasmiineae</taxon>
        <taxon>Mycenaceae</taxon>
        <taxon>Mycena</taxon>
    </lineage>
</organism>
<dbReference type="AlphaFoldDB" id="A0AAD7K171"/>
<sequence>MHFFVCRVEPFLYRVIYIPDASSRVLTAVHSKPSTFLQLAVHHLSITPEREAPKILLKCSSTHNIFLDGGLTQDMLDTLDRMRVRKMAFTLPQPLSGWPEQALTRPAFCHVTHLDMYQEENEHSSWVDWSSLASLPALTHLCLSETMASDILHEVLAECPRLVVVVTAWWTDDKEEVTSFAETLTSTDPRVVLMIVPNCSEDWKIGAEGGDDFWARAETFVARKRRGEIEKNCFVLEG</sequence>
<dbReference type="Proteomes" id="UP001215598">
    <property type="component" value="Unassembled WGS sequence"/>
</dbReference>
<protein>
    <submittedName>
        <fullName evidence="1">Uncharacterized protein</fullName>
    </submittedName>
</protein>
<evidence type="ECO:0000313" key="2">
    <source>
        <dbReference type="Proteomes" id="UP001215598"/>
    </source>
</evidence>
<reference evidence="1" key="1">
    <citation type="submission" date="2023-03" db="EMBL/GenBank/DDBJ databases">
        <title>Massive genome expansion in bonnet fungi (Mycena s.s.) driven by repeated elements and novel gene families across ecological guilds.</title>
        <authorList>
            <consortium name="Lawrence Berkeley National Laboratory"/>
            <person name="Harder C.B."/>
            <person name="Miyauchi S."/>
            <person name="Viragh M."/>
            <person name="Kuo A."/>
            <person name="Thoen E."/>
            <person name="Andreopoulos B."/>
            <person name="Lu D."/>
            <person name="Skrede I."/>
            <person name="Drula E."/>
            <person name="Henrissat B."/>
            <person name="Morin E."/>
            <person name="Kohler A."/>
            <person name="Barry K."/>
            <person name="LaButti K."/>
            <person name="Morin E."/>
            <person name="Salamov A."/>
            <person name="Lipzen A."/>
            <person name="Mereny Z."/>
            <person name="Hegedus B."/>
            <person name="Baldrian P."/>
            <person name="Stursova M."/>
            <person name="Weitz H."/>
            <person name="Taylor A."/>
            <person name="Grigoriev I.V."/>
            <person name="Nagy L.G."/>
            <person name="Martin F."/>
            <person name="Kauserud H."/>
        </authorList>
    </citation>
    <scope>NUCLEOTIDE SEQUENCE</scope>
    <source>
        <strain evidence="1">CBHHK182m</strain>
    </source>
</reference>
<accession>A0AAD7K171</accession>
<name>A0AAD7K171_9AGAR</name>